<dbReference type="InterPro" id="IPR000994">
    <property type="entry name" value="Pept_M24"/>
</dbReference>
<dbReference type="InterPro" id="IPR029149">
    <property type="entry name" value="Creatin/AminoP/Spt16_N"/>
</dbReference>
<dbReference type="Pfam" id="PF00557">
    <property type="entry name" value="Peptidase_M24"/>
    <property type="match status" value="1"/>
</dbReference>
<keyword evidence="10" id="KW-1185">Reference proteome</keyword>
<dbReference type="InterPro" id="IPR007865">
    <property type="entry name" value="Aminopep_P_N"/>
</dbReference>
<dbReference type="GO" id="GO:0005829">
    <property type="term" value="C:cytosol"/>
    <property type="evidence" value="ECO:0007669"/>
    <property type="project" value="TreeGrafter"/>
</dbReference>
<keyword evidence="5" id="KW-0479">Metal-binding</keyword>
<dbReference type="SUPFAM" id="SSF55920">
    <property type="entry name" value="Creatinase/aminopeptidase"/>
    <property type="match status" value="1"/>
</dbReference>
<dbReference type="GO" id="GO:0006508">
    <property type="term" value="P:proteolysis"/>
    <property type="evidence" value="ECO:0007669"/>
    <property type="project" value="TreeGrafter"/>
</dbReference>
<evidence type="ECO:0000313" key="9">
    <source>
        <dbReference type="EMBL" id="SFB78972.1"/>
    </source>
</evidence>
<dbReference type="CDD" id="cd01087">
    <property type="entry name" value="Prolidase"/>
    <property type="match status" value="1"/>
</dbReference>
<comment type="cofactor">
    <cofactor evidence="2">
        <name>Mn(2+)</name>
        <dbReference type="ChEBI" id="CHEBI:29035"/>
    </cofactor>
</comment>
<dbReference type="Gene3D" id="3.90.230.10">
    <property type="entry name" value="Creatinase/methionine aminopeptidase superfamily"/>
    <property type="match status" value="1"/>
</dbReference>
<comment type="similarity">
    <text evidence="3">Belongs to the peptidase M24B family.</text>
</comment>
<evidence type="ECO:0000256" key="6">
    <source>
        <dbReference type="ARBA" id="ARBA00022801"/>
    </source>
</evidence>
<feature type="domain" description="Aminopeptidase P N-terminal" evidence="8">
    <location>
        <begin position="2"/>
        <end position="134"/>
    </location>
</feature>
<dbReference type="Gene3D" id="3.40.350.10">
    <property type="entry name" value="Creatinase/prolidase N-terminal domain"/>
    <property type="match status" value="1"/>
</dbReference>
<name>A0A1I1DX47_9SPHI</name>
<evidence type="ECO:0000313" key="10">
    <source>
        <dbReference type="Proteomes" id="UP000199577"/>
    </source>
</evidence>
<dbReference type="PANTHER" id="PTHR43226:SF4">
    <property type="entry name" value="XAA-PRO AMINOPEPTIDASE 3"/>
    <property type="match status" value="1"/>
</dbReference>
<evidence type="ECO:0000256" key="5">
    <source>
        <dbReference type="ARBA" id="ARBA00022723"/>
    </source>
</evidence>
<accession>A0A1I1DX47</accession>
<keyword evidence="7" id="KW-0464">Manganese</keyword>
<dbReference type="RefSeq" id="WP_090970041.1">
    <property type="nucleotide sequence ID" value="NZ_FOLL01000001.1"/>
</dbReference>
<dbReference type="Proteomes" id="UP000199577">
    <property type="component" value="Unassembled WGS sequence"/>
</dbReference>
<evidence type="ECO:0000256" key="4">
    <source>
        <dbReference type="ARBA" id="ARBA00012574"/>
    </source>
</evidence>
<dbReference type="GO" id="GO:0030145">
    <property type="term" value="F:manganese ion binding"/>
    <property type="evidence" value="ECO:0007669"/>
    <property type="project" value="InterPro"/>
</dbReference>
<dbReference type="AlphaFoldDB" id="A0A1I1DX47"/>
<dbReference type="InterPro" id="IPR052433">
    <property type="entry name" value="X-Pro_dipept-like"/>
</dbReference>
<evidence type="ECO:0000256" key="1">
    <source>
        <dbReference type="ARBA" id="ARBA00001424"/>
    </source>
</evidence>
<dbReference type="Pfam" id="PF05195">
    <property type="entry name" value="AMP_N"/>
    <property type="match status" value="1"/>
</dbReference>
<sequence>MFDTKTYVTRRNELKARLTSGMVLLSGNGESPINYPDNPYPFRQDSTFLYYFGIATPDLTAVIDIDENRTLLFGDEQSIDDVIWMGKQETLQAKAAASGVTETRPTGALTGVITEALQKGRPIHFLPPYRPANRIRLSQVLGIPVERLSLAASVELIKAVVAQRSVKSPEEIAEIEKAVNVTVDMHLAVMRSAKTGMREQELAATVQYTAQRQGYALAYPTILTTRGQVLHNHYHGNTLREGQLVLNDSGAETPLGYAADLTRTFPAGRRFTPLQKDAYEVVLHALETATGTIAPRVRYLDIHFTACRALVDGLKDLGLMKGDTDAAVDAGAHTLFFQCGTGHMMGLDVHDMEDLGEQYVGYTDALRKDTQTFGLKSLRLARELQPGFVVTVEPGLYFIPELIDRWRAEKKLAAFINYDNVEKFRSFGGIRIEDDVLVTADGYRILGKPLAKSVTAIEALRDG</sequence>
<dbReference type="InterPro" id="IPR036005">
    <property type="entry name" value="Creatinase/aminopeptidase-like"/>
</dbReference>
<proteinExistence type="inferred from homology"/>
<reference evidence="10" key="1">
    <citation type="submission" date="2016-10" db="EMBL/GenBank/DDBJ databases">
        <authorList>
            <person name="Varghese N."/>
            <person name="Submissions S."/>
        </authorList>
    </citation>
    <scope>NUCLEOTIDE SEQUENCE [LARGE SCALE GENOMIC DNA]</scope>
    <source>
        <strain evidence="10">DSM 22900</strain>
    </source>
</reference>
<dbReference type="PANTHER" id="PTHR43226">
    <property type="entry name" value="XAA-PRO AMINOPEPTIDASE 3"/>
    <property type="match status" value="1"/>
</dbReference>
<evidence type="ECO:0000256" key="2">
    <source>
        <dbReference type="ARBA" id="ARBA00001936"/>
    </source>
</evidence>
<dbReference type="EC" id="3.4.11.9" evidence="4"/>
<evidence type="ECO:0000256" key="7">
    <source>
        <dbReference type="ARBA" id="ARBA00023211"/>
    </source>
</evidence>
<evidence type="ECO:0000256" key="3">
    <source>
        <dbReference type="ARBA" id="ARBA00008766"/>
    </source>
</evidence>
<keyword evidence="6" id="KW-0378">Hydrolase</keyword>
<dbReference type="EMBL" id="FOLL01000001">
    <property type="protein sequence ID" value="SFB78972.1"/>
    <property type="molecule type" value="Genomic_DNA"/>
</dbReference>
<evidence type="ECO:0000259" key="8">
    <source>
        <dbReference type="SMART" id="SM01011"/>
    </source>
</evidence>
<keyword evidence="9" id="KW-0645">Protease</keyword>
<dbReference type="GO" id="GO:0070006">
    <property type="term" value="F:metalloaminopeptidase activity"/>
    <property type="evidence" value="ECO:0007669"/>
    <property type="project" value="InterPro"/>
</dbReference>
<dbReference type="SUPFAM" id="SSF53092">
    <property type="entry name" value="Creatinase/prolidase N-terminal domain"/>
    <property type="match status" value="1"/>
</dbReference>
<keyword evidence="9" id="KW-0031">Aminopeptidase</keyword>
<dbReference type="SMART" id="SM01011">
    <property type="entry name" value="AMP_N"/>
    <property type="match status" value="1"/>
</dbReference>
<dbReference type="STRING" id="623281.SAMN05421747_101128"/>
<dbReference type="OrthoDB" id="9806388at2"/>
<protein>
    <recommendedName>
        <fullName evidence="4">Xaa-Pro aminopeptidase</fullName>
        <ecNumber evidence="4">3.4.11.9</ecNumber>
    </recommendedName>
</protein>
<comment type="catalytic activity">
    <reaction evidence="1">
        <text>Release of any N-terminal amino acid, including proline, that is linked to proline, even from a dipeptide or tripeptide.</text>
        <dbReference type="EC" id="3.4.11.9"/>
    </reaction>
</comment>
<gene>
    <name evidence="9" type="ORF">SAMN05421747_101128</name>
</gene>
<organism evidence="9 10">
    <name type="scientific">Parapedobacter composti</name>
    <dbReference type="NCBI Taxonomy" id="623281"/>
    <lineage>
        <taxon>Bacteria</taxon>
        <taxon>Pseudomonadati</taxon>
        <taxon>Bacteroidota</taxon>
        <taxon>Sphingobacteriia</taxon>
        <taxon>Sphingobacteriales</taxon>
        <taxon>Sphingobacteriaceae</taxon>
        <taxon>Parapedobacter</taxon>
    </lineage>
</organism>